<evidence type="ECO:0000256" key="1">
    <source>
        <dbReference type="ARBA" id="ARBA00023117"/>
    </source>
</evidence>
<proteinExistence type="predicted"/>
<dbReference type="SMART" id="SM00297">
    <property type="entry name" value="BROMO"/>
    <property type="match status" value="1"/>
</dbReference>
<dbReference type="InterPro" id="IPR050935">
    <property type="entry name" value="Bromo_chromatin_reader"/>
</dbReference>
<feature type="compositionally biased region" description="Polar residues" evidence="3">
    <location>
        <begin position="317"/>
        <end position="326"/>
    </location>
</feature>
<evidence type="ECO:0000256" key="2">
    <source>
        <dbReference type="PROSITE-ProRule" id="PRU00035"/>
    </source>
</evidence>
<dbReference type="InterPro" id="IPR036427">
    <property type="entry name" value="Bromodomain-like_sf"/>
</dbReference>
<feature type="domain" description="Bromo" evidence="4">
    <location>
        <begin position="355"/>
        <end position="420"/>
    </location>
</feature>
<sequence length="449" mass="49530">MDQPPVGDPLVPGAAAAPEAPAVPSATAGDITAPAAVSKLAATATPPEANNGPVATSFSWLDPHPQFVMILVGPDEIPFGLQKDFLCAKSSHYRNKFAETDEFEALERLPNCRVEVFALAQHFLYTGMVMPDDKTVPSYDILVGVWNLGHELGIDGLCDSTLDAMIEVRRATVTIPSAPLLEQVWKTTPARSSIRELLVGWAADYMRTSVSKAEFANSLPREVLSELVVAMVPSDTTPVVQLGGNSNHPNPTHPPRKQVHYLDDQDGEEEPEPLYPVVKKPRRSEPSLHAPPASKAAVRKPRTSLPAPKPAPRRRSNATANGDQDFTTGQKLYFCSDLLTRMLSGPGFWTRLVGPFKEPVDATVDNVPDYFEKITNPMDLSTMKKKMDGKQYTSDEEFLADMNQIFTNCKTYWKPTDNVYAACEKLEKTFQEKYSQMNKWLAKIEGDEN</sequence>
<dbReference type="EMBL" id="JAWRVE010000070">
    <property type="protein sequence ID" value="KAL1864191.1"/>
    <property type="molecule type" value="Genomic_DNA"/>
</dbReference>
<gene>
    <name evidence="5" type="ORF">Daus18300_007788</name>
</gene>
<accession>A0ABR3WKZ9</accession>
<feature type="compositionally biased region" description="Polar residues" evidence="3">
    <location>
        <begin position="238"/>
        <end position="250"/>
    </location>
</feature>
<dbReference type="InterPro" id="IPR001487">
    <property type="entry name" value="Bromodomain"/>
</dbReference>
<evidence type="ECO:0000313" key="5">
    <source>
        <dbReference type="EMBL" id="KAL1864191.1"/>
    </source>
</evidence>
<dbReference type="PANTHER" id="PTHR22880:SF225">
    <property type="entry name" value="BROMODOMAIN-CONTAINING PROTEIN BET-1-RELATED"/>
    <property type="match status" value="1"/>
</dbReference>
<keyword evidence="6" id="KW-1185">Reference proteome</keyword>
<dbReference type="Proteomes" id="UP001583177">
    <property type="component" value="Unassembled WGS sequence"/>
</dbReference>
<name>A0ABR3WKZ9_9PEZI</name>
<protein>
    <recommendedName>
        <fullName evidence="4">Bromo domain-containing protein</fullName>
    </recommendedName>
</protein>
<dbReference type="Gene3D" id="1.20.920.10">
    <property type="entry name" value="Bromodomain-like"/>
    <property type="match status" value="1"/>
</dbReference>
<reference evidence="5 6" key="1">
    <citation type="journal article" date="2024" name="IMA Fungus">
        <title>IMA Genome - F19 : A genome assembly and annotation guide to empower mycologists, including annotated draft genome sequences of Ceratocystis pirilliformis, Diaporthe australafricana, Fusarium ophioides, Paecilomyces lecythidis, and Sporothrix stenoceras.</title>
        <authorList>
            <person name="Aylward J."/>
            <person name="Wilson A.M."/>
            <person name="Visagie C.M."/>
            <person name="Spraker J."/>
            <person name="Barnes I."/>
            <person name="Buitendag C."/>
            <person name="Ceriani C."/>
            <person name="Del Mar Angel L."/>
            <person name="du Plessis D."/>
            <person name="Fuchs T."/>
            <person name="Gasser K."/>
            <person name="Kramer D."/>
            <person name="Li W."/>
            <person name="Munsamy K."/>
            <person name="Piso A."/>
            <person name="Price J.L."/>
            <person name="Sonnekus B."/>
            <person name="Thomas C."/>
            <person name="van der Nest A."/>
            <person name="van Dijk A."/>
            <person name="van Heerden A."/>
            <person name="van Vuuren N."/>
            <person name="Yilmaz N."/>
            <person name="Duong T.A."/>
            <person name="van der Merwe N.A."/>
            <person name="Wingfield M.J."/>
            <person name="Wingfield B.D."/>
        </authorList>
    </citation>
    <scope>NUCLEOTIDE SEQUENCE [LARGE SCALE GENOMIC DNA]</scope>
    <source>
        <strain evidence="5 6">CMW 18300</strain>
    </source>
</reference>
<dbReference type="PANTHER" id="PTHR22880">
    <property type="entry name" value="FALZ-RELATED BROMODOMAIN-CONTAINING PROTEINS"/>
    <property type="match status" value="1"/>
</dbReference>
<keyword evidence="1 2" id="KW-0103">Bromodomain</keyword>
<organism evidence="5 6">
    <name type="scientific">Diaporthe australafricana</name>
    <dbReference type="NCBI Taxonomy" id="127596"/>
    <lineage>
        <taxon>Eukaryota</taxon>
        <taxon>Fungi</taxon>
        <taxon>Dikarya</taxon>
        <taxon>Ascomycota</taxon>
        <taxon>Pezizomycotina</taxon>
        <taxon>Sordariomycetes</taxon>
        <taxon>Sordariomycetidae</taxon>
        <taxon>Diaporthales</taxon>
        <taxon>Diaporthaceae</taxon>
        <taxon>Diaporthe</taxon>
    </lineage>
</organism>
<dbReference type="SUPFAM" id="SSF47370">
    <property type="entry name" value="Bromodomain"/>
    <property type="match status" value="1"/>
</dbReference>
<dbReference type="PRINTS" id="PR00503">
    <property type="entry name" value="BROMODOMAIN"/>
</dbReference>
<evidence type="ECO:0000256" key="3">
    <source>
        <dbReference type="SAM" id="MobiDB-lite"/>
    </source>
</evidence>
<evidence type="ECO:0000313" key="6">
    <source>
        <dbReference type="Proteomes" id="UP001583177"/>
    </source>
</evidence>
<feature type="compositionally biased region" description="Low complexity" evidence="3">
    <location>
        <begin position="12"/>
        <end position="26"/>
    </location>
</feature>
<dbReference type="Pfam" id="PF00439">
    <property type="entry name" value="Bromodomain"/>
    <property type="match status" value="1"/>
</dbReference>
<feature type="region of interest" description="Disordered" evidence="3">
    <location>
        <begin position="1"/>
        <end position="26"/>
    </location>
</feature>
<feature type="region of interest" description="Disordered" evidence="3">
    <location>
        <begin position="238"/>
        <end position="326"/>
    </location>
</feature>
<dbReference type="PROSITE" id="PS50014">
    <property type="entry name" value="BROMODOMAIN_2"/>
    <property type="match status" value="1"/>
</dbReference>
<evidence type="ECO:0000259" key="4">
    <source>
        <dbReference type="PROSITE" id="PS50014"/>
    </source>
</evidence>
<comment type="caution">
    <text evidence="5">The sequence shown here is derived from an EMBL/GenBank/DDBJ whole genome shotgun (WGS) entry which is preliminary data.</text>
</comment>